<reference evidence="2" key="1">
    <citation type="submission" date="2018-05" db="EMBL/GenBank/DDBJ databases">
        <authorList>
            <person name="Lanie J.A."/>
            <person name="Ng W.-L."/>
            <person name="Kazmierczak K.M."/>
            <person name="Andrzejewski T.M."/>
            <person name="Davidsen T.M."/>
            <person name="Wayne K.J."/>
            <person name="Tettelin H."/>
            <person name="Glass J.I."/>
            <person name="Rusch D."/>
            <person name="Podicherti R."/>
            <person name="Tsui H.-C.T."/>
            <person name="Winkler M.E."/>
        </authorList>
    </citation>
    <scope>NUCLEOTIDE SEQUENCE</scope>
</reference>
<keyword evidence="1" id="KW-0472">Membrane</keyword>
<gene>
    <name evidence="2" type="ORF">METZ01_LOCUS268078</name>
</gene>
<organism evidence="2">
    <name type="scientific">marine metagenome</name>
    <dbReference type="NCBI Taxonomy" id="408172"/>
    <lineage>
        <taxon>unclassified sequences</taxon>
        <taxon>metagenomes</taxon>
        <taxon>ecological metagenomes</taxon>
    </lineage>
</organism>
<feature type="transmembrane region" description="Helical" evidence="1">
    <location>
        <begin position="28"/>
        <end position="49"/>
    </location>
</feature>
<keyword evidence="1" id="KW-0812">Transmembrane</keyword>
<sequence length="50" mass="5628">MFKTAWMWFLVACVVFVLWYFGVLTVLVHLLGVVIVFIGTLITGIGNILL</sequence>
<protein>
    <submittedName>
        <fullName evidence="2">Uncharacterized protein</fullName>
    </submittedName>
</protein>
<dbReference type="EMBL" id="UINC01076242">
    <property type="protein sequence ID" value="SVC15224.1"/>
    <property type="molecule type" value="Genomic_DNA"/>
</dbReference>
<proteinExistence type="predicted"/>
<keyword evidence="1" id="KW-1133">Transmembrane helix</keyword>
<evidence type="ECO:0000256" key="1">
    <source>
        <dbReference type="SAM" id="Phobius"/>
    </source>
</evidence>
<feature type="transmembrane region" description="Helical" evidence="1">
    <location>
        <begin position="5"/>
        <end position="22"/>
    </location>
</feature>
<accession>A0A382JRW5</accession>
<dbReference type="AlphaFoldDB" id="A0A382JRW5"/>
<evidence type="ECO:0000313" key="2">
    <source>
        <dbReference type="EMBL" id="SVC15224.1"/>
    </source>
</evidence>
<name>A0A382JRW5_9ZZZZ</name>